<comment type="caution">
    <text evidence="1">The sequence shown here is derived from an EMBL/GenBank/DDBJ whole genome shotgun (WGS) entry which is preliminary data.</text>
</comment>
<name>A0A5B7CZ75_PORTR</name>
<protein>
    <submittedName>
        <fullName evidence="1">Uncharacterized protein</fullName>
    </submittedName>
</protein>
<evidence type="ECO:0000313" key="1">
    <source>
        <dbReference type="EMBL" id="MPC14355.1"/>
    </source>
</evidence>
<proteinExistence type="predicted"/>
<organism evidence="1 2">
    <name type="scientific">Portunus trituberculatus</name>
    <name type="common">Swimming crab</name>
    <name type="synonym">Neptunus trituberculatus</name>
    <dbReference type="NCBI Taxonomy" id="210409"/>
    <lineage>
        <taxon>Eukaryota</taxon>
        <taxon>Metazoa</taxon>
        <taxon>Ecdysozoa</taxon>
        <taxon>Arthropoda</taxon>
        <taxon>Crustacea</taxon>
        <taxon>Multicrustacea</taxon>
        <taxon>Malacostraca</taxon>
        <taxon>Eumalacostraca</taxon>
        <taxon>Eucarida</taxon>
        <taxon>Decapoda</taxon>
        <taxon>Pleocyemata</taxon>
        <taxon>Brachyura</taxon>
        <taxon>Eubrachyura</taxon>
        <taxon>Portunoidea</taxon>
        <taxon>Portunidae</taxon>
        <taxon>Portuninae</taxon>
        <taxon>Portunus</taxon>
    </lineage>
</organism>
<keyword evidence="2" id="KW-1185">Reference proteome</keyword>
<evidence type="ECO:0000313" key="2">
    <source>
        <dbReference type="Proteomes" id="UP000324222"/>
    </source>
</evidence>
<reference evidence="1 2" key="1">
    <citation type="submission" date="2019-05" db="EMBL/GenBank/DDBJ databases">
        <title>Another draft genome of Portunus trituberculatus and its Hox gene families provides insights of decapod evolution.</title>
        <authorList>
            <person name="Jeong J.-H."/>
            <person name="Song I."/>
            <person name="Kim S."/>
            <person name="Choi T."/>
            <person name="Kim D."/>
            <person name="Ryu S."/>
            <person name="Kim W."/>
        </authorList>
    </citation>
    <scope>NUCLEOTIDE SEQUENCE [LARGE SCALE GENOMIC DNA]</scope>
    <source>
        <tissue evidence="1">Muscle</tissue>
    </source>
</reference>
<dbReference type="Proteomes" id="UP000324222">
    <property type="component" value="Unassembled WGS sequence"/>
</dbReference>
<dbReference type="EMBL" id="VSRR010000345">
    <property type="protein sequence ID" value="MPC14355.1"/>
    <property type="molecule type" value="Genomic_DNA"/>
</dbReference>
<dbReference type="AlphaFoldDB" id="A0A5B7CZ75"/>
<sequence>MAALRKPHLPVTRGRVDQVKSTITPVERAEPGEVYRVFEKRKPPAGHGSAAAGLGSQYLPAGARDTVSWMRRSGRPAGGCHSHRPAFVKLFALRCHSDTRPTQMSHF</sequence>
<accession>A0A5B7CZ75</accession>
<gene>
    <name evidence="1" type="ORF">E2C01_007120</name>
</gene>